<accession>A0A9K3LYC8</accession>
<evidence type="ECO:0000313" key="2">
    <source>
        <dbReference type="EMBL" id="KAG7370547.1"/>
    </source>
</evidence>
<organism evidence="2 3">
    <name type="scientific">Nitzschia inconspicua</name>
    <dbReference type="NCBI Taxonomy" id="303405"/>
    <lineage>
        <taxon>Eukaryota</taxon>
        <taxon>Sar</taxon>
        <taxon>Stramenopiles</taxon>
        <taxon>Ochrophyta</taxon>
        <taxon>Bacillariophyta</taxon>
        <taxon>Bacillariophyceae</taxon>
        <taxon>Bacillariophycidae</taxon>
        <taxon>Bacillariales</taxon>
        <taxon>Bacillariaceae</taxon>
        <taxon>Nitzschia</taxon>
    </lineage>
</organism>
<feature type="compositionally biased region" description="Acidic residues" evidence="1">
    <location>
        <begin position="26"/>
        <end position="39"/>
    </location>
</feature>
<comment type="caution">
    <text evidence="2">The sequence shown here is derived from an EMBL/GenBank/DDBJ whole genome shotgun (WGS) entry which is preliminary data.</text>
</comment>
<sequence>MTPLNTKQKTTSDPSAEELLGPDHPTEEDNGMSPEEDDDASMRYCGYGDDDVSVGEEEVSLGERACGVVGGEVSHREDAATSQEVTVLSRADIVSYRGAQSGKYDLRELYHIFQDLANCIHKVRDNTTKDLLVGTALKLKDVAVGNVEQVYSQPILDTLHSYLHLFGRTMAPQDMFAQVSRGISHPEEDGENQYEPEATVTLKRSKPPGANGGRRYRSRNERTMDQMKESSKRAALCSICLQPGHRIVQCSKISEARATLIGHNHVAEFAAGLGDAMLCLVEEPFGSMRETIKKWMQSGRNIPVEAVHVVVRKCFYSATRQDSSRNVVEVFVWGKGGTPVKEHCPAYYPVNKVVQWILANCTARRRKKHILSCLQKPVQEILQHLYDYGTSP</sequence>
<feature type="region of interest" description="Disordered" evidence="1">
    <location>
        <begin position="1"/>
        <end position="49"/>
    </location>
</feature>
<keyword evidence="3" id="KW-1185">Reference proteome</keyword>
<reference evidence="2" key="2">
    <citation type="submission" date="2021-04" db="EMBL/GenBank/DDBJ databases">
        <authorList>
            <person name="Podell S."/>
        </authorList>
    </citation>
    <scope>NUCLEOTIDE SEQUENCE</scope>
    <source>
        <strain evidence="2">Hildebrandi</strain>
    </source>
</reference>
<evidence type="ECO:0000313" key="3">
    <source>
        <dbReference type="Proteomes" id="UP000693970"/>
    </source>
</evidence>
<name>A0A9K3LYC8_9STRA</name>
<reference evidence="2" key="1">
    <citation type="journal article" date="2021" name="Sci. Rep.">
        <title>Diploid genomic architecture of Nitzschia inconspicua, an elite biomass production diatom.</title>
        <authorList>
            <person name="Oliver A."/>
            <person name="Podell S."/>
            <person name="Pinowska A."/>
            <person name="Traller J.C."/>
            <person name="Smith S.R."/>
            <person name="McClure R."/>
            <person name="Beliaev A."/>
            <person name="Bohutskyi P."/>
            <person name="Hill E.A."/>
            <person name="Rabines A."/>
            <person name="Zheng H."/>
            <person name="Allen L.Z."/>
            <person name="Kuo A."/>
            <person name="Grigoriev I.V."/>
            <person name="Allen A.E."/>
            <person name="Hazlebeck D."/>
            <person name="Allen E.E."/>
        </authorList>
    </citation>
    <scope>NUCLEOTIDE SEQUENCE</scope>
    <source>
        <strain evidence="2">Hildebrandi</strain>
    </source>
</reference>
<feature type="compositionally biased region" description="Polar residues" evidence="1">
    <location>
        <begin position="1"/>
        <end position="14"/>
    </location>
</feature>
<gene>
    <name evidence="2" type="ORF">IV203_019117</name>
</gene>
<evidence type="ECO:0000256" key="1">
    <source>
        <dbReference type="SAM" id="MobiDB-lite"/>
    </source>
</evidence>
<dbReference type="Proteomes" id="UP000693970">
    <property type="component" value="Unassembled WGS sequence"/>
</dbReference>
<proteinExistence type="predicted"/>
<feature type="region of interest" description="Disordered" evidence="1">
    <location>
        <begin position="184"/>
        <end position="223"/>
    </location>
</feature>
<dbReference type="EMBL" id="JAGRRH010000004">
    <property type="protein sequence ID" value="KAG7370547.1"/>
    <property type="molecule type" value="Genomic_DNA"/>
</dbReference>
<protein>
    <submittedName>
        <fullName evidence="2">Uncharacterized protein</fullName>
    </submittedName>
</protein>
<dbReference type="AlphaFoldDB" id="A0A9K3LYC8"/>